<proteinExistence type="predicted"/>
<feature type="non-terminal residue" evidence="1">
    <location>
        <position position="1"/>
    </location>
</feature>
<dbReference type="AlphaFoldDB" id="A0A8J7TAQ9"/>
<evidence type="ECO:0000313" key="1">
    <source>
        <dbReference type="EMBL" id="MBN3316988.1"/>
    </source>
</evidence>
<accession>A0A8J7TAQ9</accession>
<feature type="non-terminal residue" evidence="1">
    <location>
        <position position="136"/>
    </location>
</feature>
<keyword evidence="2" id="KW-1185">Reference proteome</keyword>
<dbReference type="PANTHER" id="PTHR45913:SF5">
    <property type="entry name" value="GENERAL TRANSCRIPTION FACTOR II-I REPEAT DOMAIN-CONTAINING PROTEIN 2A-LIKE PROTEIN"/>
    <property type="match status" value="1"/>
</dbReference>
<name>A0A8J7TAQ9_ATRSP</name>
<dbReference type="EMBL" id="JAAWVO010033049">
    <property type="protein sequence ID" value="MBN3316988.1"/>
    <property type="molecule type" value="Genomic_DNA"/>
</dbReference>
<sequence>MSGLKKQKFDSECIVFNKEWSSKYFFTEVGTKTICLICMESVTVFKAYNLSWQFSAKHANYASNLSCEEWDNRASKLAASLQAHQNVFLRPSTIQEDSSKASYLTHTEAAIQNGKPLSEGELLKECMIETADILCP</sequence>
<comment type="caution">
    <text evidence="1">The sequence shown here is derived from an EMBL/GenBank/DDBJ whole genome shotgun (WGS) entry which is preliminary data.</text>
</comment>
<gene>
    <name evidence="1" type="ORF">GTO95_0009326</name>
</gene>
<protein>
    <submittedName>
        <fullName evidence="1">GT2D2 protein</fullName>
    </submittedName>
</protein>
<dbReference type="PANTHER" id="PTHR45913">
    <property type="entry name" value="EPM2A-INTERACTING PROTEIN 1"/>
    <property type="match status" value="1"/>
</dbReference>
<reference evidence="1" key="1">
    <citation type="journal article" date="2021" name="Cell">
        <title>Tracing the genetic footprints of vertebrate landing in non-teleost ray-finned fishes.</title>
        <authorList>
            <person name="Bi X."/>
            <person name="Wang K."/>
            <person name="Yang L."/>
            <person name="Pan H."/>
            <person name="Jiang H."/>
            <person name="Wei Q."/>
            <person name="Fang M."/>
            <person name="Yu H."/>
            <person name="Zhu C."/>
            <person name="Cai Y."/>
            <person name="He Y."/>
            <person name="Gan X."/>
            <person name="Zeng H."/>
            <person name="Yu D."/>
            <person name="Zhu Y."/>
            <person name="Jiang H."/>
            <person name="Qiu Q."/>
            <person name="Yang H."/>
            <person name="Zhang Y.E."/>
            <person name="Wang W."/>
            <person name="Zhu M."/>
            <person name="He S."/>
            <person name="Zhang G."/>
        </authorList>
    </citation>
    <scope>NUCLEOTIDE SEQUENCE</scope>
    <source>
        <strain evidence="1">Allg_001</strain>
    </source>
</reference>
<organism evidence="1 2">
    <name type="scientific">Atractosteus spatula</name>
    <name type="common">Alligator gar</name>
    <name type="synonym">Lepisosteus spatula</name>
    <dbReference type="NCBI Taxonomy" id="7917"/>
    <lineage>
        <taxon>Eukaryota</taxon>
        <taxon>Metazoa</taxon>
        <taxon>Chordata</taxon>
        <taxon>Craniata</taxon>
        <taxon>Vertebrata</taxon>
        <taxon>Euteleostomi</taxon>
        <taxon>Actinopterygii</taxon>
        <taxon>Neopterygii</taxon>
        <taxon>Holostei</taxon>
        <taxon>Semionotiformes</taxon>
        <taxon>Lepisosteidae</taxon>
        <taxon>Atractosteus</taxon>
    </lineage>
</organism>
<dbReference type="Proteomes" id="UP000736164">
    <property type="component" value="Unassembled WGS sequence"/>
</dbReference>
<evidence type="ECO:0000313" key="2">
    <source>
        <dbReference type="Proteomes" id="UP000736164"/>
    </source>
</evidence>